<keyword evidence="5" id="KW-1185">Reference proteome</keyword>
<sequence>MKKLILTAMLVLSSSTFSVAEDELILNLSDGVTWKGVFDAGFRPKHLSDGIYMCRQYGVNLTITLGSEDSLNLGKGDVDFSVKQDGLVLVSFYGRENRSLEEARKKSEAFAKMFGEDLTRRAELDTFETKHEVDYGGRKLDPPEIEEHVDLDTATNAAKVGDFSIIYGFGDSYRDDLPLVERLSVALNSQEAKRAKRLTEKIRPPEGYEHVSLEPTQDAAEPSSENTTPNIERETGYVEVSRPERQHNVVKDDTVTRGKNHLLWVIGGVLLLGVVVILVRVLRRGQASEG</sequence>
<name>A0A934S9X0_9BACT</name>
<keyword evidence="2" id="KW-0812">Transmembrane</keyword>
<evidence type="ECO:0000313" key="5">
    <source>
        <dbReference type="Proteomes" id="UP000603141"/>
    </source>
</evidence>
<feature type="region of interest" description="Disordered" evidence="1">
    <location>
        <begin position="207"/>
        <end position="232"/>
    </location>
</feature>
<gene>
    <name evidence="4" type="ORF">JIN85_16135</name>
</gene>
<proteinExistence type="predicted"/>
<evidence type="ECO:0000256" key="2">
    <source>
        <dbReference type="SAM" id="Phobius"/>
    </source>
</evidence>
<evidence type="ECO:0000313" key="4">
    <source>
        <dbReference type="EMBL" id="MBK1883949.1"/>
    </source>
</evidence>
<feature type="chain" id="PRO_5037159595" evidence="3">
    <location>
        <begin position="21"/>
        <end position="290"/>
    </location>
</feature>
<keyword evidence="2" id="KW-1133">Transmembrane helix</keyword>
<evidence type="ECO:0000256" key="1">
    <source>
        <dbReference type="SAM" id="MobiDB-lite"/>
    </source>
</evidence>
<comment type="caution">
    <text evidence="4">The sequence shown here is derived from an EMBL/GenBank/DDBJ whole genome shotgun (WGS) entry which is preliminary data.</text>
</comment>
<dbReference type="EMBL" id="JAENIJ010000031">
    <property type="protein sequence ID" value="MBK1883949.1"/>
    <property type="molecule type" value="Genomic_DNA"/>
</dbReference>
<dbReference type="Proteomes" id="UP000603141">
    <property type="component" value="Unassembled WGS sequence"/>
</dbReference>
<reference evidence="4" key="1">
    <citation type="submission" date="2021-01" db="EMBL/GenBank/DDBJ databases">
        <title>Modified the classification status of verrucomicrobia.</title>
        <authorList>
            <person name="Feng X."/>
        </authorList>
    </citation>
    <scope>NUCLEOTIDE SEQUENCE</scope>
    <source>
        <strain evidence="4">KCTC 22041</strain>
    </source>
</reference>
<feature type="signal peptide" evidence="3">
    <location>
        <begin position="1"/>
        <end position="20"/>
    </location>
</feature>
<accession>A0A934S9X0</accession>
<feature type="transmembrane region" description="Helical" evidence="2">
    <location>
        <begin position="262"/>
        <end position="282"/>
    </location>
</feature>
<dbReference type="AlphaFoldDB" id="A0A934S9X0"/>
<keyword evidence="2" id="KW-0472">Membrane</keyword>
<keyword evidence="3" id="KW-0732">Signal</keyword>
<protein>
    <submittedName>
        <fullName evidence="4">Uncharacterized protein</fullName>
    </submittedName>
</protein>
<evidence type="ECO:0000256" key="3">
    <source>
        <dbReference type="SAM" id="SignalP"/>
    </source>
</evidence>
<organism evidence="4 5">
    <name type="scientific">Luteolibacter pohnpeiensis</name>
    <dbReference type="NCBI Taxonomy" id="454153"/>
    <lineage>
        <taxon>Bacteria</taxon>
        <taxon>Pseudomonadati</taxon>
        <taxon>Verrucomicrobiota</taxon>
        <taxon>Verrucomicrobiia</taxon>
        <taxon>Verrucomicrobiales</taxon>
        <taxon>Verrucomicrobiaceae</taxon>
        <taxon>Luteolibacter</taxon>
    </lineage>
</organism>
<dbReference type="RefSeq" id="WP_200272630.1">
    <property type="nucleotide sequence ID" value="NZ_JAENIJ010000031.1"/>
</dbReference>